<evidence type="ECO:0000313" key="3">
    <source>
        <dbReference type="Proteomes" id="UP001632037"/>
    </source>
</evidence>
<organism evidence="2 3">
    <name type="scientific">Phytophthora oleae</name>
    <dbReference type="NCBI Taxonomy" id="2107226"/>
    <lineage>
        <taxon>Eukaryota</taxon>
        <taxon>Sar</taxon>
        <taxon>Stramenopiles</taxon>
        <taxon>Oomycota</taxon>
        <taxon>Peronosporomycetes</taxon>
        <taxon>Peronosporales</taxon>
        <taxon>Peronosporaceae</taxon>
        <taxon>Phytophthora</taxon>
    </lineage>
</organism>
<accession>A0ABD3F5U5</accession>
<evidence type="ECO:0000313" key="2">
    <source>
        <dbReference type="EMBL" id="KAL3661842.1"/>
    </source>
</evidence>
<protein>
    <submittedName>
        <fullName evidence="2">Uncharacterized protein</fullName>
    </submittedName>
</protein>
<dbReference type="AlphaFoldDB" id="A0ABD3F5U5"/>
<keyword evidence="3" id="KW-1185">Reference proteome</keyword>
<evidence type="ECO:0000256" key="1">
    <source>
        <dbReference type="SAM" id="MobiDB-lite"/>
    </source>
</evidence>
<name>A0ABD3F5U5_9STRA</name>
<proteinExistence type="predicted"/>
<dbReference type="Proteomes" id="UP001632037">
    <property type="component" value="Unassembled WGS sequence"/>
</dbReference>
<feature type="region of interest" description="Disordered" evidence="1">
    <location>
        <begin position="1"/>
        <end position="30"/>
    </location>
</feature>
<gene>
    <name evidence="2" type="ORF">V7S43_013136</name>
</gene>
<comment type="caution">
    <text evidence="2">The sequence shown here is derived from an EMBL/GenBank/DDBJ whole genome shotgun (WGS) entry which is preliminary data.</text>
</comment>
<dbReference type="EMBL" id="JBIMZQ010000034">
    <property type="protein sequence ID" value="KAL3661842.1"/>
    <property type="molecule type" value="Genomic_DNA"/>
</dbReference>
<reference evidence="2 3" key="1">
    <citation type="submission" date="2024-09" db="EMBL/GenBank/DDBJ databases">
        <title>Genome sequencing and assembly of Phytophthora oleae, isolate VK10A, causative agent of rot of olive drupes.</title>
        <authorList>
            <person name="Conti Taguali S."/>
            <person name="Riolo M."/>
            <person name="La Spada F."/>
            <person name="Cacciola S.O."/>
            <person name="Dionisio G."/>
        </authorList>
    </citation>
    <scope>NUCLEOTIDE SEQUENCE [LARGE SCALE GENOMIC DNA]</scope>
    <source>
        <strain evidence="2 3">VK10A</strain>
    </source>
</reference>
<feature type="region of interest" description="Disordered" evidence="1">
    <location>
        <begin position="47"/>
        <end position="70"/>
    </location>
</feature>
<sequence>MNLPALSEPWRDSSVPLVMSTRPPSRKKLRRRERYRRYVYVRPLENLLDQSRGRQQPEVVDLTSEEDKDE</sequence>